<sequence>MKEVAKKGKKRKEKSNSEHEKFWGFSVAGVVVVIRWWLGLAGVVFWVFCLSTKPVDSAWAWRSGLIRLGLADLG</sequence>
<keyword evidence="1" id="KW-0472">Membrane</keyword>
<dbReference type="EMBL" id="OIVN01004503">
    <property type="protein sequence ID" value="SPD17794.1"/>
    <property type="molecule type" value="Genomic_DNA"/>
</dbReference>
<protein>
    <submittedName>
        <fullName evidence="2">Uncharacterized protein</fullName>
    </submittedName>
</protein>
<dbReference type="AlphaFoldDB" id="A0A2N9I187"/>
<organism evidence="2">
    <name type="scientific">Fagus sylvatica</name>
    <name type="common">Beechnut</name>
    <dbReference type="NCBI Taxonomy" id="28930"/>
    <lineage>
        <taxon>Eukaryota</taxon>
        <taxon>Viridiplantae</taxon>
        <taxon>Streptophyta</taxon>
        <taxon>Embryophyta</taxon>
        <taxon>Tracheophyta</taxon>
        <taxon>Spermatophyta</taxon>
        <taxon>Magnoliopsida</taxon>
        <taxon>eudicotyledons</taxon>
        <taxon>Gunneridae</taxon>
        <taxon>Pentapetalae</taxon>
        <taxon>rosids</taxon>
        <taxon>fabids</taxon>
        <taxon>Fagales</taxon>
        <taxon>Fagaceae</taxon>
        <taxon>Fagus</taxon>
    </lineage>
</organism>
<keyword evidence="1" id="KW-0812">Transmembrane</keyword>
<reference evidence="2" key="1">
    <citation type="submission" date="2018-02" db="EMBL/GenBank/DDBJ databases">
        <authorList>
            <person name="Cohen D.B."/>
            <person name="Kent A.D."/>
        </authorList>
    </citation>
    <scope>NUCLEOTIDE SEQUENCE</scope>
</reference>
<gene>
    <name evidence="2" type="ORF">FSB_LOCUS45676</name>
</gene>
<feature type="transmembrane region" description="Helical" evidence="1">
    <location>
        <begin position="21"/>
        <end position="48"/>
    </location>
</feature>
<evidence type="ECO:0000256" key="1">
    <source>
        <dbReference type="SAM" id="Phobius"/>
    </source>
</evidence>
<evidence type="ECO:0000313" key="2">
    <source>
        <dbReference type="EMBL" id="SPD17794.1"/>
    </source>
</evidence>
<proteinExistence type="predicted"/>
<keyword evidence="1" id="KW-1133">Transmembrane helix</keyword>
<accession>A0A2N9I187</accession>
<name>A0A2N9I187_FAGSY</name>